<protein>
    <submittedName>
        <fullName evidence="14">Cytochrome P450</fullName>
    </submittedName>
</protein>
<evidence type="ECO:0000256" key="5">
    <source>
        <dbReference type="ARBA" id="ARBA00022617"/>
    </source>
</evidence>
<name>A0A2H3DFS8_ARMGA</name>
<reference evidence="15" key="1">
    <citation type="journal article" date="2017" name="Nat. Ecol. Evol.">
        <title>Genome expansion and lineage-specific genetic innovations in the forest pathogenic fungi Armillaria.</title>
        <authorList>
            <person name="Sipos G."/>
            <person name="Prasanna A.N."/>
            <person name="Walter M.C."/>
            <person name="O'Connor E."/>
            <person name="Balint B."/>
            <person name="Krizsan K."/>
            <person name="Kiss B."/>
            <person name="Hess J."/>
            <person name="Varga T."/>
            <person name="Slot J."/>
            <person name="Riley R."/>
            <person name="Boka B."/>
            <person name="Rigling D."/>
            <person name="Barry K."/>
            <person name="Lee J."/>
            <person name="Mihaltcheva S."/>
            <person name="LaButti K."/>
            <person name="Lipzen A."/>
            <person name="Waldron R."/>
            <person name="Moloney N.M."/>
            <person name="Sperisen C."/>
            <person name="Kredics L."/>
            <person name="Vagvoelgyi C."/>
            <person name="Patrignani A."/>
            <person name="Fitzpatrick D."/>
            <person name="Nagy I."/>
            <person name="Doyle S."/>
            <person name="Anderson J.B."/>
            <person name="Grigoriev I.V."/>
            <person name="Gueldener U."/>
            <person name="Muensterkoetter M."/>
            <person name="Nagy L.G."/>
        </authorList>
    </citation>
    <scope>NUCLEOTIDE SEQUENCE [LARGE SCALE GENOMIC DNA]</scope>
    <source>
        <strain evidence="15">Ar21-2</strain>
    </source>
</reference>
<proteinExistence type="inferred from homology"/>
<dbReference type="InParanoid" id="A0A2H3DFS8"/>
<dbReference type="GO" id="GO:0016705">
    <property type="term" value="F:oxidoreductase activity, acting on paired donors, with incorporation or reduction of molecular oxygen"/>
    <property type="evidence" value="ECO:0007669"/>
    <property type="project" value="InterPro"/>
</dbReference>
<dbReference type="InterPro" id="IPR002401">
    <property type="entry name" value="Cyt_P450_E_grp-I"/>
</dbReference>
<keyword evidence="12" id="KW-0472">Membrane</keyword>
<evidence type="ECO:0000256" key="4">
    <source>
        <dbReference type="ARBA" id="ARBA00010617"/>
    </source>
</evidence>
<evidence type="ECO:0000256" key="1">
    <source>
        <dbReference type="ARBA" id="ARBA00001971"/>
    </source>
</evidence>
<dbReference type="EMBL" id="KZ293655">
    <property type="protein sequence ID" value="PBK94069.1"/>
    <property type="molecule type" value="Genomic_DNA"/>
</dbReference>
<dbReference type="STRING" id="47427.A0A2H3DFS8"/>
<evidence type="ECO:0000256" key="9">
    <source>
        <dbReference type="ARBA" id="ARBA00023002"/>
    </source>
</evidence>
<dbReference type="PANTHER" id="PTHR24305">
    <property type="entry name" value="CYTOCHROME P450"/>
    <property type="match status" value="1"/>
</dbReference>
<keyword evidence="6" id="KW-0812">Transmembrane</keyword>
<dbReference type="PRINTS" id="PR00385">
    <property type="entry name" value="P450"/>
</dbReference>
<dbReference type="GO" id="GO:0004497">
    <property type="term" value="F:monooxygenase activity"/>
    <property type="evidence" value="ECO:0007669"/>
    <property type="project" value="UniProtKB-KW"/>
</dbReference>
<keyword evidence="10 13" id="KW-0408">Iron</keyword>
<gene>
    <name evidence="14" type="ORF">ARMGADRAFT_991979</name>
</gene>
<evidence type="ECO:0000256" key="6">
    <source>
        <dbReference type="ARBA" id="ARBA00022692"/>
    </source>
</evidence>
<dbReference type="PRINTS" id="PR00463">
    <property type="entry name" value="EP450I"/>
</dbReference>
<dbReference type="CDD" id="cd11069">
    <property type="entry name" value="CYP_FUM15-like"/>
    <property type="match status" value="1"/>
</dbReference>
<keyword evidence="9" id="KW-0560">Oxidoreductase</keyword>
<dbReference type="PANTHER" id="PTHR24305:SF166">
    <property type="entry name" value="CYTOCHROME P450 12A4, MITOCHONDRIAL-RELATED"/>
    <property type="match status" value="1"/>
</dbReference>
<evidence type="ECO:0000256" key="2">
    <source>
        <dbReference type="ARBA" id="ARBA00004370"/>
    </source>
</evidence>
<dbReference type="Proteomes" id="UP000217790">
    <property type="component" value="Unassembled WGS sequence"/>
</dbReference>
<evidence type="ECO:0000256" key="3">
    <source>
        <dbReference type="ARBA" id="ARBA00004721"/>
    </source>
</evidence>
<evidence type="ECO:0000313" key="14">
    <source>
        <dbReference type="EMBL" id="PBK94069.1"/>
    </source>
</evidence>
<dbReference type="InterPro" id="IPR036396">
    <property type="entry name" value="Cyt_P450_sf"/>
</dbReference>
<evidence type="ECO:0000256" key="12">
    <source>
        <dbReference type="ARBA" id="ARBA00023136"/>
    </source>
</evidence>
<evidence type="ECO:0000256" key="8">
    <source>
        <dbReference type="ARBA" id="ARBA00022989"/>
    </source>
</evidence>
<dbReference type="Pfam" id="PF00067">
    <property type="entry name" value="p450"/>
    <property type="match status" value="1"/>
</dbReference>
<keyword evidence="5 13" id="KW-0349">Heme</keyword>
<dbReference type="InterPro" id="IPR001128">
    <property type="entry name" value="Cyt_P450"/>
</dbReference>
<dbReference type="GO" id="GO:0020037">
    <property type="term" value="F:heme binding"/>
    <property type="evidence" value="ECO:0007669"/>
    <property type="project" value="InterPro"/>
</dbReference>
<evidence type="ECO:0000256" key="7">
    <source>
        <dbReference type="ARBA" id="ARBA00022723"/>
    </source>
</evidence>
<dbReference type="SUPFAM" id="SSF48264">
    <property type="entry name" value="Cytochrome P450"/>
    <property type="match status" value="1"/>
</dbReference>
<comment type="subcellular location">
    <subcellularLocation>
        <location evidence="2">Membrane</location>
    </subcellularLocation>
</comment>
<keyword evidence="11" id="KW-0503">Monooxygenase</keyword>
<keyword evidence="15" id="KW-1185">Reference proteome</keyword>
<feature type="binding site" description="axial binding residue" evidence="13">
    <location>
        <position position="466"/>
    </location>
    <ligand>
        <name>heme</name>
        <dbReference type="ChEBI" id="CHEBI:30413"/>
    </ligand>
    <ligandPart>
        <name>Fe</name>
        <dbReference type="ChEBI" id="CHEBI:18248"/>
    </ligandPart>
</feature>
<comment type="cofactor">
    <cofactor evidence="1 13">
        <name>heme</name>
        <dbReference type="ChEBI" id="CHEBI:30413"/>
    </cofactor>
</comment>
<organism evidence="14 15">
    <name type="scientific">Armillaria gallica</name>
    <name type="common">Bulbous honey fungus</name>
    <name type="synonym">Armillaria bulbosa</name>
    <dbReference type="NCBI Taxonomy" id="47427"/>
    <lineage>
        <taxon>Eukaryota</taxon>
        <taxon>Fungi</taxon>
        <taxon>Dikarya</taxon>
        <taxon>Basidiomycota</taxon>
        <taxon>Agaricomycotina</taxon>
        <taxon>Agaricomycetes</taxon>
        <taxon>Agaricomycetidae</taxon>
        <taxon>Agaricales</taxon>
        <taxon>Marasmiineae</taxon>
        <taxon>Physalacriaceae</taxon>
        <taxon>Armillaria</taxon>
    </lineage>
</organism>
<dbReference type="InterPro" id="IPR050121">
    <property type="entry name" value="Cytochrome_P450_monoxygenase"/>
</dbReference>
<dbReference type="AlphaFoldDB" id="A0A2H3DFS8"/>
<dbReference type="OMA" id="HEPNWQL"/>
<evidence type="ECO:0000256" key="13">
    <source>
        <dbReference type="PIRSR" id="PIRSR602401-1"/>
    </source>
</evidence>
<evidence type="ECO:0000313" key="15">
    <source>
        <dbReference type="Proteomes" id="UP000217790"/>
    </source>
</evidence>
<dbReference type="GO" id="GO:0016020">
    <property type="term" value="C:membrane"/>
    <property type="evidence" value="ECO:0007669"/>
    <property type="project" value="UniProtKB-SubCell"/>
</dbReference>
<evidence type="ECO:0000256" key="11">
    <source>
        <dbReference type="ARBA" id="ARBA00023033"/>
    </source>
</evidence>
<evidence type="ECO:0000256" key="10">
    <source>
        <dbReference type="ARBA" id="ARBA00023004"/>
    </source>
</evidence>
<sequence>MLFPVVLSALAGYCFLQLWKYFWGAHASFLRRIPSPEGGSLILGNLREVLASRNDPDAVHERWFQQCGPTLSYRGIFATRHLLTTDTKAISHVLFNADDYPKPDMTRKLLGEVTGEGLLTVEGSQHKQQRKIMNPAFSHANIREFHEVFLDKAIQLQQIWTTECLKSPGKARIDTVPWLTRLTLDVITRTGFNHKIDSLNINDTHNEVHQALVELLRVANESRFMRVLCARFPVLKWIPNQGKARLQVIQDTLMCLGRQLLVEAKVAGEAEKADNKDLLSLLVRANVSPDVPVNQRMNEADVLSQVPTFLLAGHETTSTAVTWAIYYLCRYPNVQTKLRQELLAVSTGTPTMEELSALPYLDWVIKETMRVKPPVPSTIRVAAKDDVIPLHHPFRDTRGILHDSIPVKKGEMIDIPISALNRDESLWGEDAKEYRPERWEKSPEAVHAIPGVWGNMMTFLGGPRACIGYRFSIAEMKVILFTIVREFEMELAVPYEDIISKASAVQRPVLKSSPKDGPQMPIFVKIYQREG</sequence>
<accession>A0A2H3DFS8</accession>
<keyword evidence="7 13" id="KW-0479">Metal-binding</keyword>
<comment type="pathway">
    <text evidence="3">Secondary metabolite biosynthesis; terpenoid biosynthesis.</text>
</comment>
<keyword evidence="8" id="KW-1133">Transmembrane helix</keyword>
<dbReference type="Gene3D" id="1.10.630.10">
    <property type="entry name" value="Cytochrome P450"/>
    <property type="match status" value="1"/>
</dbReference>
<dbReference type="GO" id="GO:0005506">
    <property type="term" value="F:iron ion binding"/>
    <property type="evidence" value="ECO:0007669"/>
    <property type="project" value="InterPro"/>
</dbReference>
<comment type="similarity">
    <text evidence="4">Belongs to the cytochrome P450 family.</text>
</comment>
<dbReference type="OrthoDB" id="1470350at2759"/>